<dbReference type="InterPro" id="IPR041677">
    <property type="entry name" value="DNA2/NAM7_AAA_11"/>
</dbReference>
<dbReference type="CDD" id="cd18808">
    <property type="entry name" value="SF1_C_Upf1"/>
    <property type="match status" value="1"/>
</dbReference>
<keyword evidence="8" id="KW-0175">Coiled coil</keyword>
<feature type="zinc finger region" description="C3H1-type" evidence="7">
    <location>
        <begin position="1"/>
        <end position="29"/>
    </location>
</feature>
<dbReference type="Gene3D" id="3.40.50.300">
    <property type="entry name" value="P-loop containing nucleotide triphosphate hydrolases"/>
    <property type="match status" value="3"/>
</dbReference>
<organism evidence="12 13">
    <name type="scientific">Rhizoctonia solani</name>
    <dbReference type="NCBI Taxonomy" id="456999"/>
    <lineage>
        <taxon>Eukaryota</taxon>
        <taxon>Fungi</taxon>
        <taxon>Dikarya</taxon>
        <taxon>Basidiomycota</taxon>
        <taxon>Agaricomycotina</taxon>
        <taxon>Agaricomycetes</taxon>
        <taxon>Cantharellales</taxon>
        <taxon>Ceratobasidiaceae</taxon>
        <taxon>Rhizoctonia</taxon>
    </lineage>
</organism>
<evidence type="ECO:0000256" key="8">
    <source>
        <dbReference type="SAM" id="Coils"/>
    </source>
</evidence>
<feature type="zinc finger region" description="C3H1-type" evidence="7">
    <location>
        <begin position="94"/>
        <end position="122"/>
    </location>
</feature>
<feature type="domain" description="C3H1-type" evidence="10">
    <location>
        <begin position="1"/>
        <end position="29"/>
    </location>
</feature>
<dbReference type="PANTHER" id="PTHR10887:SF341">
    <property type="entry name" value="NFX1-TYPE ZINC FINGER-CONTAINING PROTEIN 1"/>
    <property type="match status" value="1"/>
</dbReference>
<evidence type="ECO:0000256" key="9">
    <source>
        <dbReference type="SAM" id="MobiDB-lite"/>
    </source>
</evidence>
<dbReference type="Proteomes" id="UP000663827">
    <property type="component" value="Unassembled WGS sequence"/>
</dbReference>
<dbReference type="InterPro" id="IPR046439">
    <property type="entry name" value="ZF_RZ_dom"/>
</dbReference>
<comment type="subcellular location">
    <subcellularLocation>
        <location evidence="1">Cytoplasm</location>
    </subcellularLocation>
</comment>
<dbReference type="InterPro" id="IPR000571">
    <property type="entry name" value="Znf_CCCH"/>
</dbReference>
<evidence type="ECO:0000259" key="11">
    <source>
        <dbReference type="PROSITE" id="PS51981"/>
    </source>
</evidence>
<feature type="domain" description="C3H1-type" evidence="10">
    <location>
        <begin position="94"/>
        <end position="122"/>
    </location>
</feature>
<dbReference type="InterPro" id="IPR045055">
    <property type="entry name" value="DNA2/NAM7-like"/>
</dbReference>
<dbReference type="PROSITE" id="PS51981">
    <property type="entry name" value="ZF_RZ"/>
    <property type="match status" value="1"/>
</dbReference>
<dbReference type="GO" id="GO:0004386">
    <property type="term" value="F:helicase activity"/>
    <property type="evidence" value="ECO:0007669"/>
    <property type="project" value="InterPro"/>
</dbReference>
<feature type="domain" description="C3H1-type" evidence="10">
    <location>
        <begin position="54"/>
        <end position="82"/>
    </location>
</feature>
<feature type="compositionally biased region" description="Polar residues" evidence="9">
    <location>
        <begin position="37"/>
        <end position="49"/>
    </location>
</feature>
<dbReference type="GO" id="GO:0005737">
    <property type="term" value="C:cytoplasm"/>
    <property type="evidence" value="ECO:0007669"/>
    <property type="project" value="UniProtKB-SubCell"/>
</dbReference>
<evidence type="ECO:0000256" key="4">
    <source>
        <dbReference type="ARBA" id="ARBA00022771"/>
    </source>
</evidence>
<feature type="domain" description="RZ-type" evidence="11">
    <location>
        <begin position="2204"/>
        <end position="2282"/>
    </location>
</feature>
<feature type="coiled-coil region" evidence="8">
    <location>
        <begin position="1087"/>
        <end position="1114"/>
    </location>
</feature>
<dbReference type="GO" id="GO:0031380">
    <property type="term" value="C:nuclear RNA-directed RNA polymerase complex"/>
    <property type="evidence" value="ECO:0007669"/>
    <property type="project" value="TreeGrafter"/>
</dbReference>
<name>A0A8H3EGQ2_9AGAM</name>
<dbReference type="Pfam" id="PF20173">
    <property type="entry name" value="ZnF_RZ-type"/>
    <property type="match status" value="1"/>
</dbReference>
<keyword evidence="3 7" id="KW-0479">Metal-binding</keyword>
<evidence type="ECO:0000313" key="13">
    <source>
        <dbReference type="Proteomes" id="UP000663827"/>
    </source>
</evidence>
<evidence type="ECO:0000259" key="10">
    <source>
        <dbReference type="PROSITE" id="PS50103"/>
    </source>
</evidence>
<dbReference type="EMBL" id="CAJNJQ010006652">
    <property type="protein sequence ID" value="CAE7233886.1"/>
    <property type="molecule type" value="Genomic_DNA"/>
</dbReference>
<sequence length="2297" mass="255893">MVSKPICRFYQSPGGCRQGANCKYAHTGPPGVPANAAESSGNARAQTQPPLDPNVPAGICRFFWSRGSCNRGTSCTHIHQRPDSQGNTPTPFTQVPRGVCRAFWASGLCGRGAECKFEHRVNPSAAPPEEKSPNSLQSHFKAAGLGHFAALDVDKFCAGTGKGASPSDTKAFLRRFLQDNFRFQTATQIYSFLEIICNANTQNTEWKLEDGQEHLHLLAKPDGNGVLRIGDAIRFPQEESNVTGRTTWSFQRGYLPLLTYLSSEWVVRSTLHHDVNILYGLIHTNFEPFHKTIQESMTRMMQARSFQESGRPSLSGSHIFKVLFTTLSEYLVRFKDAPKTNPTVNELVQQAAGWFDEWSNSIATPSGFHDEITSFTDEVRAFLIKNLANGKKQILSVIERNKIHIVDPTKRVVPTGPMSSEALLANLQRIREHDGPGELRAKGPRHDNDHLLIENIRIAPTHQELMCEIASYLPPNFPGAPHFFEETTSQRLLDIQFRLLREELIAPIRMAIQFVVSDIQSPPETETRLSKILKDNGGRYSAQSNNQDSVIFSVFTNVSFEGGANAEPLELNNRGSSVGIQFDTPPGKARSKQAATREAYWEQVSKKRLMQGGLVALVWQGISGELDIYIGTVASHPGALKESARKSEDRVSLRVSFFDTAAELRIIRALQTRGYNGTQLLIEAPVFFEGIRPFLEALQNNRGVLPFSQYICHRTEEEIRSAMVPPSYASTPGFAFELNGLFFPEANVQTLALRPNDATSIEWAKQELSRQGASRLDPSQADAVVDSLTQEVCLIQGPPGTGKSYTGLEIIRVLIQNRVSPILLVAFTNHALDHMLKGVLDAKITNNIIRLGSKHAADERMMDFSLENAEKMQSQAEQKDRMIGAAYKEMKTSQNDMKELMKKLALRDVSQDHFEKYLLADYPLHFEELFTSPPEWVYALALQAAEDEAGWTTVGGGPQDFSMLRFWLTGRDLEFLRPPPPQPSKKKGKNVPTSKPANRNLYELLSEQTEAVDQNAGSLEEDDIIAKHREFVGEFLYQYGIEVTPSIPETNRPVEELIDKPQVWDMSLKEREALYNRWYMVASDSIRESQVEEFERLQRNHAAALKKYQEIQDQNRVNLLRKAHIVGCTTTGAAKVVSLLSGMSPKVMVVEEAGQVLESHILASLVPSVEQMIMIGDPLQLRPSINNYKLSIENRETGSIYRFDQSLMERLHKSKFPMSRLNVQRRMRPAISSLIRNTLYPGLEDHDLVKNYPNVRGMDKNVFFVSHIHKEAGGGEDAVSKYNQYEIDMIYDLVLHFLKQGCYNSQRNIVVISAYLGQIPKIRKKLQNVVTTVVDERDAELLEQLGLDDEDSTPVQQVQASSRVLIRTLDNFQGEEGEIIILSLVRNNGTPFDGQVTSLQHMPGMRSRIGFLKSDNRVNVGLSRAKHGLYIFGNAIELANSSRMWATVLRELHANDSIGSALPISCYHHPEDVKLVDQPGKLEILSPDGGCLRPCDAPLGCGHRCPHKCHANDPNHLSTKCYDRCLRLCSAASHPCHRKCFECVKGCGDCMFPVSNILLECGHTHPSAPCHLAQMREKIKCKFVVRKNLPSCEHAAYMPCHQDPATYRCQEQCGIGYACCSKSCNARCGDCQALNTAPDGQAHIPRVLHPAHPCGRRLFCGHECKDNCEAGHQCSGSCAGSCRQICPHNVCEKACSIPCNPCVKKCSWVCAHSSCPATCGMACTRLPCDRKCPNTLRCGHPCPSICGEPCANQVCRVCASDDQLDAVVDMIMQLTLRDLDNNESLDAMTISLKCGHTFTVETLDGITHLSDFYAQNSEGKWVQAITPETHGESRVRPVCPTCRGDIDALRYGRVCKSSNLAILQHNISSKLSKLLRVAQKTLEEALPGLEAAIILAAEQCLPYEPPSPSNAAKARSTLETLLRKQPELPTPSKTLEVLGDYHGMPTTYTKLWKGVVKKLLQAYRQAQQVTTHRDSSVQTYEASLATLFEEELEYFAAHPTRAPDNVEQRALQLARMRIGQPPPRAGLRFTVEAFWVTIRILISLANTANHASKTIRNRGPDPIKNCTPWSSLAEYFLQRAVNDSQTALDLAEGSESWNKAAKCQVIAMQAQFELASHQCRTIIEHGHLTGAIKLDLVQMCSKKLEDAESLRKKVTREYVGRGVNDSQSRMQWIEENFLEPTARILDGWKELKEAVEAGVWYSTLTKEESRDIMRALMEGRDHLSHTGHFYECINGHPYVIGECGGAMQRSTCPECGAGIGGSNHALDSGNRHASRFVDLAREDGVQASPWAWGPGRG</sequence>
<evidence type="ECO:0000256" key="3">
    <source>
        <dbReference type="ARBA" id="ARBA00022723"/>
    </source>
</evidence>
<feature type="region of interest" description="Disordered" evidence="9">
    <location>
        <begin position="976"/>
        <end position="996"/>
    </location>
</feature>
<keyword evidence="6" id="KW-0391">Immunity</keyword>
<evidence type="ECO:0000256" key="6">
    <source>
        <dbReference type="ARBA" id="ARBA00022859"/>
    </source>
</evidence>
<feature type="zinc finger region" description="C3H1-type" evidence="7">
    <location>
        <begin position="54"/>
        <end position="82"/>
    </location>
</feature>
<dbReference type="SMART" id="SM00356">
    <property type="entry name" value="ZnF_C3H1"/>
    <property type="match status" value="3"/>
</dbReference>
<keyword evidence="4 7" id="KW-0863">Zinc-finger</keyword>
<dbReference type="InterPro" id="IPR047187">
    <property type="entry name" value="SF1_C_Upf1"/>
</dbReference>
<protein>
    <recommendedName>
        <fullName evidence="14">NFX1-type zinc finger-containing protein 1</fullName>
    </recommendedName>
</protein>
<keyword evidence="5 7" id="KW-0862">Zinc</keyword>
<evidence type="ECO:0000256" key="2">
    <source>
        <dbReference type="ARBA" id="ARBA00022490"/>
    </source>
</evidence>
<evidence type="ECO:0000256" key="7">
    <source>
        <dbReference type="PROSITE-ProRule" id="PRU00723"/>
    </source>
</evidence>
<dbReference type="InterPro" id="IPR027417">
    <property type="entry name" value="P-loop_NTPase"/>
</dbReference>
<proteinExistence type="predicted"/>
<dbReference type="GO" id="GO:0008270">
    <property type="term" value="F:zinc ion binding"/>
    <property type="evidence" value="ECO:0007669"/>
    <property type="project" value="UniProtKB-KW"/>
</dbReference>
<comment type="caution">
    <text evidence="12">The sequence shown here is derived from an EMBL/GenBank/DDBJ whole genome shotgun (WGS) entry which is preliminary data.</text>
</comment>
<evidence type="ECO:0000256" key="5">
    <source>
        <dbReference type="ARBA" id="ARBA00022833"/>
    </source>
</evidence>
<dbReference type="PANTHER" id="PTHR10887">
    <property type="entry name" value="DNA2/NAM7 HELICASE FAMILY"/>
    <property type="match status" value="1"/>
</dbReference>
<reference evidence="12" key="1">
    <citation type="submission" date="2021-01" db="EMBL/GenBank/DDBJ databases">
        <authorList>
            <person name="Kaushik A."/>
        </authorList>
    </citation>
    <scope>NUCLEOTIDE SEQUENCE</scope>
    <source>
        <strain evidence="12">AG5</strain>
    </source>
</reference>
<dbReference type="Gene3D" id="4.10.1000.10">
    <property type="entry name" value="Zinc finger, CCCH-type"/>
    <property type="match status" value="1"/>
</dbReference>
<evidence type="ECO:0000256" key="1">
    <source>
        <dbReference type="ARBA" id="ARBA00004496"/>
    </source>
</evidence>
<feature type="region of interest" description="Disordered" evidence="9">
    <location>
        <begin position="33"/>
        <end position="52"/>
    </location>
</feature>
<dbReference type="GO" id="GO:0002376">
    <property type="term" value="P:immune system process"/>
    <property type="evidence" value="ECO:0007669"/>
    <property type="project" value="UniProtKB-KW"/>
</dbReference>
<evidence type="ECO:0000313" key="12">
    <source>
        <dbReference type="EMBL" id="CAE7233886.1"/>
    </source>
</evidence>
<dbReference type="Pfam" id="PF13087">
    <property type="entry name" value="AAA_12"/>
    <property type="match status" value="1"/>
</dbReference>
<gene>
    <name evidence="12" type="ORF">RDB_LOCUS192335</name>
</gene>
<keyword evidence="2" id="KW-0963">Cytoplasm</keyword>
<evidence type="ECO:0008006" key="14">
    <source>
        <dbReference type="Google" id="ProtNLM"/>
    </source>
</evidence>
<dbReference type="Pfam" id="PF13086">
    <property type="entry name" value="AAA_11"/>
    <property type="match status" value="1"/>
</dbReference>
<dbReference type="PROSITE" id="PS50103">
    <property type="entry name" value="ZF_C3H1"/>
    <property type="match status" value="3"/>
</dbReference>
<accession>A0A8H3EGQ2</accession>
<dbReference type="SUPFAM" id="SSF52540">
    <property type="entry name" value="P-loop containing nucleoside triphosphate hydrolases"/>
    <property type="match status" value="1"/>
</dbReference>
<dbReference type="InterPro" id="IPR041679">
    <property type="entry name" value="DNA2/NAM7-like_C"/>
</dbReference>
<dbReference type="GO" id="GO:0031048">
    <property type="term" value="P:regulatory ncRNA-mediated heterochromatin formation"/>
    <property type="evidence" value="ECO:0007669"/>
    <property type="project" value="TreeGrafter"/>
</dbReference>